<protein>
    <submittedName>
        <fullName evidence="4">Uncharacterized protein</fullName>
    </submittedName>
</protein>
<keyword evidence="5" id="KW-1185">Reference proteome</keyword>
<keyword evidence="2" id="KW-0964">Secreted</keyword>
<name>A0A7N2MNK5_QUELO</name>
<dbReference type="Proteomes" id="UP000594261">
    <property type="component" value="Chromosome 10"/>
</dbReference>
<organism evidence="4 5">
    <name type="scientific">Quercus lobata</name>
    <name type="common">Valley oak</name>
    <dbReference type="NCBI Taxonomy" id="97700"/>
    <lineage>
        <taxon>Eukaryota</taxon>
        <taxon>Viridiplantae</taxon>
        <taxon>Streptophyta</taxon>
        <taxon>Embryophyta</taxon>
        <taxon>Tracheophyta</taxon>
        <taxon>Spermatophyta</taxon>
        <taxon>Magnoliopsida</taxon>
        <taxon>eudicotyledons</taxon>
        <taxon>Gunneridae</taxon>
        <taxon>Pentapetalae</taxon>
        <taxon>rosids</taxon>
        <taxon>fabids</taxon>
        <taxon>Fagales</taxon>
        <taxon>Fagaceae</taxon>
        <taxon>Quercus</taxon>
    </lineage>
</organism>
<evidence type="ECO:0000313" key="4">
    <source>
        <dbReference type="EnsemblPlants" id="QL10p022846:mrna"/>
    </source>
</evidence>
<reference evidence="4 5" key="1">
    <citation type="journal article" date="2016" name="G3 (Bethesda)">
        <title>First Draft Assembly and Annotation of the Genome of a California Endemic Oak Quercus lobata Nee (Fagaceae).</title>
        <authorList>
            <person name="Sork V.L."/>
            <person name="Fitz-Gibbon S.T."/>
            <person name="Puiu D."/>
            <person name="Crepeau M."/>
            <person name="Gugger P.F."/>
            <person name="Sherman R."/>
            <person name="Stevens K."/>
            <person name="Langley C.H."/>
            <person name="Pellegrini M."/>
            <person name="Salzberg S.L."/>
        </authorList>
    </citation>
    <scope>NUCLEOTIDE SEQUENCE [LARGE SCALE GENOMIC DNA]</scope>
    <source>
        <strain evidence="4 5">cv. SW786</strain>
    </source>
</reference>
<sequence>MVGDAGLRWWCLAVLSCGDVGGGAGSVWLALKENDHMCRARSLECTGPGADMSKRVKWGKNLSEKEVRRLVSVQRFINQGMWLQE</sequence>
<accession>A0A7N2MNK5</accession>
<dbReference type="Gramene" id="QL10p022846:mrna">
    <property type="protein sequence ID" value="QL10p022846:mrna"/>
    <property type="gene ID" value="QL10p022846"/>
</dbReference>
<feature type="chain" id="PRO_5029774222" evidence="3">
    <location>
        <begin position="26"/>
        <end position="85"/>
    </location>
</feature>
<reference evidence="4" key="2">
    <citation type="submission" date="2021-01" db="UniProtKB">
        <authorList>
            <consortium name="EnsemblPlants"/>
        </authorList>
    </citation>
    <scope>IDENTIFICATION</scope>
</reference>
<dbReference type="InterPro" id="IPR012334">
    <property type="entry name" value="Pectin_lyas_fold"/>
</dbReference>
<dbReference type="EnsemblPlants" id="QL10p022846:mrna">
    <property type="protein sequence ID" value="QL10p022846:mrna"/>
    <property type="gene ID" value="QL10p022846"/>
</dbReference>
<dbReference type="AlphaFoldDB" id="A0A7N2MNK5"/>
<keyword evidence="2" id="KW-0134">Cell wall</keyword>
<evidence type="ECO:0000256" key="3">
    <source>
        <dbReference type="SAM" id="SignalP"/>
    </source>
</evidence>
<proteinExistence type="predicted"/>
<dbReference type="InParanoid" id="A0A7N2MNK5"/>
<feature type="signal peptide" evidence="3">
    <location>
        <begin position="1"/>
        <end position="25"/>
    </location>
</feature>
<evidence type="ECO:0000313" key="5">
    <source>
        <dbReference type="Proteomes" id="UP000594261"/>
    </source>
</evidence>
<evidence type="ECO:0000256" key="2">
    <source>
        <dbReference type="ARBA" id="ARBA00022512"/>
    </source>
</evidence>
<keyword evidence="3" id="KW-0732">Signal</keyword>
<evidence type="ECO:0000256" key="1">
    <source>
        <dbReference type="ARBA" id="ARBA00004191"/>
    </source>
</evidence>
<dbReference type="EMBL" id="LRBV02000010">
    <property type="status" value="NOT_ANNOTATED_CDS"/>
    <property type="molecule type" value="Genomic_DNA"/>
</dbReference>
<dbReference type="Gene3D" id="2.160.20.10">
    <property type="entry name" value="Single-stranded right-handed beta-helix, Pectin lyase-like"/>
    <property type="match status" value="1"/>
</dbReference>
<comment type="subcellular location">
    <subcellularLocation>
        <location evidence="1">Secreted</location>
        <location evidence="1">Cell wall</location>
    </subcellularLocation>
</comment>